<evidence type="ECO:0000256" key="2">
    <source>
        <dbReference type="ARBA" id="ARBA00022692"/>
    </source>
</evidence>
<feature type="transmembrane region" description="Helical" evidence="6">
    <location>
        <begin position="81"/>
        <end position="102"/>
    </location>
</feature>
<evidence type="ECO:0000256" key="3">
    <source>
        <dbReference type="ARBA" id="ARBA00022989"/>
    </source>
</evidence>
<evidence type="ECO:0000313" key="7">
    <source>
        <dbReference type="EMBL" id="PGH27442.1"/>
    </source>
</evidence>
<evidence type="ECO:0000256" key="4">
    <source>
        <dbReference type="ARBA" id="ARBA00023136"/>
    </source>
</evidence>
<dbReference type="GO" id="GO:0016020">
    <property type="term" value="C:membrane"/>
    <property type="evidence" value="ECO:0007669"/>
    <property type="project" value="UniProtKB-SubCell"/>
</dbReference>
<evidence type="ECO:0008006" key="9">
    <source>
        <dbReference type="Google" id="ProtNLM"/>
    </source>
</evidence>
<dbReference type="AlphaFoldDB" id="A0A2B7Z311"/>
<dbReference type="PANTHER" id="PTHR31465">
    <property type="entry name" value="PROTEIN RTA1-RELATED"/>
    <property type="match status" value="1"/>
</dbReference>
<comment type="caution">
    <text evidence="7">The sequence shown here is derived from an EMBL/GenBank/DDBJ whole genome shotgun (WGS) entry which is preliminary data.</text>
</comment>
<feature type="region of interest" description="Disordered" evidence="5">
    <location>
        <begin position="271"/>
        <end position="347"/>
    </location>
</feature>
<gene>
    <name evidence="7" type="ORF">AJ80_00920</name>
</gene>
<dbReference type="PANTHER" id="PTHR31465:SF15">
    <property type="entry name" value="LIPID TRANSPORTER ATNI-RELATED"/>
    <property type="match status" value="1"/>
</dbReference>
<feature type="transmembrane region" description="Helical" evidence="6">
    <location>
        <begin position="200"/>
        <end position="218"/>
    </location>
</feature>
<sequence>MAVCKIDWDDDNVGWAYCPSVAAAIAFCILYGITMLVHIFQAYTFRKKFCWVIIMSCIWETAGFAVRVYSTKQFRGLGHFIPQQLLIILAPIWLNAFVYMVLGRMIYFYIPEKAVFGVSARRLTLLFVALDIIAFLVQGSSSSLMSSDDYEVVRIGINIYMGGLGLQEFFILLFFVLAGRFQYKMTQRERVERIAYPWRRLLYALYAGLVLITIRIIFRLAEYSGGIHSALATSEAAFYVLEAAPMFISFIMFNVIHPGIALVGPESEFPKKKKKKEEKKSKDNASDNDEGGKDRKKKDKKGKKGKKGSRRDTGLLDLESGTEHENEGFQMVDRGDQADAVYMRPYP</sequence>
<feature type="transmembrane region" description="Helical" evidence="6">
    <location>
        <begin position="14"/>
        <end position="37"/>
    </location>
</feature>
<dbReference type="EMBL" id="PDNA01000007">
    <property type="protein sequence ID" value="PGH27442.1"/>
    <property type="molecule type" value="Genomic_DNA"/>
</dbReference>
<evidence type="ECO:0000256" key="1">
    <source>
        <dbReference type="ARBA" id="ARBA00004141"/>
    </source>
</evidence>
<name>A0A2B7Z311_POLH7</name>
<dbReference type="OrthoDB" id="5384040at2759"/>
<feature type="compositionally biased region" description="Basic and acidic residues" evidence="5">
    <location>
        <begin position="278"/>
        <end position="293"/>
    </location>
</feature>
<dbReference type="Proteomes" id="UP000224634">
    <property type="component" value="Unassembled WGS sequence"/>
</dbReference>
<dbReference type="STRING" id="1447883.A0A2B7Z311"/>
<evidence type="ECO:0000256" key="6">
    <source>
        <dbReference type="SAM" id="Phobius"/>
    </source>
</evidence>
<evidence type="ECO:0000313" key="8">
    <source>
        <dbReference type="Proteomes" id="UP000224634"/>
    </source>
</evidence>
<keyword evidence="3 6" id="KW-1133">Transmembrane helix</keyword>
<protein>
    <recommendedName>
        <fullName evidence="9">RTA1 domain-containing protein</fullName>
    </recommendedName>
</protein>
<evidence type="ECO:0000256" key="5">
    <source>
        <dbReference type="SAM" id="MobiDB-lite"/>
    </source>
</evidence>
<dbReference type="InterPro" id="IPR007568">
    <property type="entry name" value="RTA1"/>
</dbReference>
<keyword evidence="4 6" id="KW-0472">Membrane</keyword>
<feature type="transmembrane region" description="Helical" evidence="6">
    <location>
        <begin position="49"/>
        <end position="69"/>
    </location>
</feature>
<dbReference type="Pfam" id="PF04479">
    <property type="entry name" value="RTA1"/>
    <property type="match status" value="1"/>
</dbReference>
<proteinExistence type="predicted"/>
<feature type="transmembrane region" description="Helical" evidence="6">
    <location>
        <begin position="123"/>
        <end position="145"/>
    </location>
</feature>
<organism evidence="7 8">
    <name type="scientific">Polytolypa hystricis (strain UAMH7299)</name>
    <dbReference type="NCBI Taxonomy" id="1447883"/>
    <lineage>
        <taxon>Eukaryota</taxon>
        <taxon>Fungi</taxon>
        <taxon>Dikarya</taxon>
        <taxon>Ascomycota</taxon>
        <taxon>Pezizomycotina</taxon>
        <taxon>Eurotiomycetes</taxon>
        <taxon>Eurotiomycetidae</taxon>
        <taxon>Onygenales</taxon>
        <taxon>Onygenales incertae sedis</taxon>
        <taxon>Polytolypa</taxon>
    </lineage>
</organism>
<reference evidence="7 8" key="1">
    <citation type="submission" date="2017-10" db="EMBL/GenBank/DDBJ databases">
        <title>Comparative genomics in systemic dimorphic fungi from Ajellomycetaceae.</title>
        <authorList>
            <person name="Munoz J.F."/>
            <person name="Mcewen J.G."/>
            <person name="Clay O.K."/>
            <person name="Cuomo C.A."/>
        </authorList>
    </citation>
    <scope>NUCLEOTIDE SEQUENCE [LARGE SCALE GENOMIC DNA]</scope>
    <source>
        <strain evidence="7 8">UAMH7299</strain>
    </source>
</reference>
<keyword evidence="2 6" id="KW-0812">Transmembrane</keyword>
<feature type="transmembrane region" description="Helical" evidence="6">
    <location>
        <begin position="157"/>
        <end position="179"/>
    </location>
</feature>
<feature type="compositionally biased region" description="Basic and acidic residues" evidence="5">
    <location>
        <begin position="321"/>
        <end position="337"/>
    </location>
</feature>
<keyword evidence="8" id="KW-1185">Reference proteome</keyword>
<accession>A0A2B7Z311</accession>
<feature type="transmembrane region" description="Helical" evidence="6">
    <location>
        <begin position="238"/>
        <end position="264"/>
    </location>
</feature>
<comment type="subcellular location">
    <subcellularLocation>
        <location evidence="1">Membrane</location>
        <topology evidence="1">Multi-pass membrane protein</topology>
    </subcellularLocation>
</comment>
<feature type="compositionally biased region" description="Basic residues" evidence="5">
    <location>
        <begin position="294"/>
        <end position="309"/>
    </location>
</feature>